<dbReference type="EMBL" id="LCDB01000018">
    <property type="protein sequence ID" value="KKS43950.1"/>
    <property type="molecule type" value="Genomic_DNA"/>
</dbReference>
<reference evidence="2 3" key="1">
    <citation type="journal article" date="2015" name="Nature">
        <title>rRNA introns, odd ribosomes, and small enigmatic genomes across a large radiation of phyla.</title>
        <authorList>
            <person name="Brown C.T."/>
            <person name="Hug L.A."/>
            <person name="Thomas B.C."/>
            <person name="Sharon I."/>
            <person name="Castelle C.J."/>
            <person name="Singh A."/>
            <person name="Wilkins M.J."/>
            <person name="Williams K.H."/>
            <person name="Banfield J.F."/>
        </authorList>
    </citation>
    <scope>NUCLEOTIDE SEQUENCE [LARGE SCALE GENOMIC DNA]</scope>
</reference>
<keyword evidence="1" id="KW-0472">Membrane</keyword>
<gene>
    <name evidence="2" type="ORF">UV07_C0018G0005</name>
</gene>
<name>A0A0G0Z5G1_9BACT</name>
<feature type="transmembrane region" description="Helical" evidence="1">
    <location>
        <begin position="25"/>
        <end position="45"/>
    </location>
</feature>
<evidence type="ECO:0000313" key="3">
    <source>
        <dbReference type="Proteomes" id="UP000033986"/>
    </source>
</evidence>
<dbReference type="AlphaFoldDB" id="A0A0G0Z5G1"/>
<evidence type="ECO:0008006" key="4">
    <source>
        <dbReference type="Google" id="ProtNLM"/>
    </source>
</evidence>
<keyword evidence="1" id="KW-0812">Transmembrane</keyword>
<proteinExistence type="predicted"/>
<evidence type="ECO:0000313" key="2">
    <source>
        <dbReference type="EMBL" id="KKS43950.1"/>
    </source>
</evidence>
<organism evidence="2 3">
    <name type="scientific">Candidatus Azambacteria bacterium GW2011_GWB1_42_17</name>
    <dbReference type="NCBI Taxonomy" id="1618615"/>
    <lineage>
        <taxon>Bacteria</taxon>
        <taxon>Candidatus Azamiibacteriota</taxon>
    </lineage>
</organism>
<protein>
    <recommendedName>
        <fullName evidence="4">Fimbrial assembly family protein</fullName>
    </recommendedName>
</protein>
<dbReference type="Proteomes" id="UP000033986">
    <property type="component" value="Unassembled WGS sequence"/>
</dbReference>
<comment type="caution">
    <text evidence="2">The sequence shown here is derived from an EMBL/GenBank/DDBJ whole genome shotgun (WGS) entry which is preliminary data.</text>
</comment>
<keyword evidence="1" id="KW-1133">Transmembrane helix</keyword>
<accession>A0A0G0Z5G1</accession>
<evidence type="ECO:0000256" key="1">
    <source>
        <dbReference type="SAM" id="Phobius"/>
    </source>
</evidence>
<sequence>MPENPLQPKIREQFVSESIPVGFPWRLFIFSFTLFVFTLFVFFGLKFGYTAYIDKRAENLDQKIENLAQQISQEDQQNFIAFYSQLVNLEKVLGRHGFTANTFGFLEENTLGNVYYKNAEFSSLENSLKLVGVAASNKALVDQLWLFDNEREVSRVNLNQMSAEESGGVDFNVTVFFEEGFFQKPGL</sequence>